<feature type="non-terminal residue" evidence="1">
    <location>
        <position position="1"/>
    </location>
</feature>
<dbReference type="EMBL" id="JADGJQ010000062">
    <property type="protein sequence ID" value="KAJ3174670.1"/>
    <property type="molecule type" value="Genomic_DNA"/>
</dbReference>
<evidence type="ECO:0000313" key="2">
    <source>
        <dbReference type="Proteomes" id="UP001212152"/>
    </source>
</evidence>
<keyword evidence="2" id="KW-1185">Reference proteome</keyword>
<comment type="caution">
    <text evidence="1">The sequence shown here is derived from an EMBL/GenBank/DDBJ whole genome shotgun (WGS) entry which is preliminary data.</text>
</comment>
<evidence type="ECO:0000313" key="1">
    <source>
        <dbReference type="EMBL" id="KAJ3174670.1"/>
    </source>
</evidence>
<reference evidence="1" key="1">
    <citation type="submission" date="2020-05" db="EMBL/GenBank/DDBJ databases">
        <title>Phylogenomic resolution of chytrid fungi.</title>
        <authorList>
            <person name="Stajich J.E."/>
            <person name="Amses K."/>
            <person name="Simmons R."/>
            <person name="Seto K."/>
            <person name="Myers J."/>
            <person name="Bonds A."/>
            <person name="Quandt C.A."/>
            <person name="Barry K."/>
            <person name="Liu P."/>
            <person name="Grigoriev I."/>
            <person name="Longcore J.E."/>
            <person name="James T.Y."/>
        </authorList>
    </citation>
    <scope>NUCLEOTIDE SEQUENCE</scope>
    <source>
        <strain evidence="1">JEL0379</strain>
    </source>
</reference>
<accession>A0AAD5TH02</accession>
<proteinExistence type="predicted"/>
<dbReference type="AlphaFoldDB" id="A0AAD5TH02"/>
<protein>
    <submittedName>
        <fullName evidence="1">Uncharacterized protein</fullName>
    </submittedName>
</protein>
<name>A0AAD5TH02_9FUNG</name>
<dbReference type="Proteomes" id="UP001212152">
    <property type="component" value="Unassembled WGS sequence"/>
</dbReference>
<sequence length="67" mass="7485">RHFTIKLVRSRVLCDQTVVTTRANMNRGFITEDVKDGTQRDTVTCSAPVNRIPSRPVCQAAQTTIPL</sequence>
<organism evidence="1 2">
    <name type="scientific">Geranomyces variabilis</name>
    <dbReference type="NCBI Taxonomy" id="109894"/>
    <lineage>
        <taxon>Eukaryota</taxon>
        <taxon>Fungi</taxon>
        <taxon>Fungi incertae sedis</taxon>
        <taxon>Chytridiomycota</taxon>
        <taxon>Chytridiomycota incertae sedis</taxon>
        <taxon>Chytridiomycetes</taxon>
        <taxon>Spizellomycetales</taxon>
        <taxon>Powellomycetaceae</taxon>
        <taxon>Geranomyces</taxon>
    </lineage>
</organism>
<gene>
    <name evidence="1" type="ORF">HDU87_007042</name>
</gene>